<dbReference type="InterPro" id="IPR052016">
    <property type="entry name" value="Bact_Sigma-Reg"/>
</dbReference>
<comment type="caution">
    <text evidence="3">The sequence shown here is derived from an EMBL/GenBank/DDBJ whole genome shotgun (WGS) entry which is preliminary data.</text>
</comment>
<dbReference type="InterPro" id="IPR001932">
    <property type="entry name" value="PPM-type_phosphatase-like_dom"/>
</dbReference>
<dbReference type="Proteomes" id="UP000178448">
    <property type="component" value="Unassembled WGS sequence"/>
</dbReference>
<protein>
    <recommendedName>
        <fullName evidence="2">PPM-type phosphatase domain-containing protein</fullName>
    </recommendedName>
</protein>
<reference evidence="3 4" key="1">
    <citation type="journal article" date="2016" name="Nat. Commun.">
        <title>Thousands of microbial genomes shed light on interconnected biogeochemical processes in an aquifer system.</title>
        <authorList>
            <person name="Anantharaman K."/>
            <person name="Brown C.T."/>
            <person name="Hug L.A."/>
            <person name="Sharon I."/>
            <person name="Castelle C.J."/>
            <person name="Probst A.J."/>
            <person name="Thomas B.C."/>
            <person name="Singh A."/>
            <person name="Wilkins M.J."/>
            <person name="Karaoz U."/>
            <person name="Brodie E.L."/>
            <person name="Williams K.H."/>
            <person name="Hubbard S.S."/>
            <person name="Banfield J.F."/>
        </authorList>
    </citation>
    <scope>NUCLEOTIDE SEQUENCE [LARGE SCALE GENOMIC DNA]</scope>
</reference>
<dbReference type="SMART" id="SM00331">
    <property type="entry name" value="PP2C_SIG"/>
    <property type="match status" value="1"/>
</dbReference>
<dbReference type="Gene3D" id="3.60.40.10">
    <property type="entry name" value="PPM-type phosphatase domain"/>
    <property type="match status" value="1"/>
</dbReference>
<dbReference type="EMBL" id="MFJD01000001">
    <property type="protein sequence ID" value="OGG04819.1"/>
    <property type="molecule type" value="Genomic_DNA"/>
</dbReference>
<dbReference type="PANTHER" id="PTHR43156:SF2">
    <property type="entry name" value="STAGE II SPORULATION PROTEIN E"/>
    <property type="match status" value="1"/>
</dbReference>
<evidence type="ECO:0000313" key="4">
    <source>
        <dbReference type="Proteomes" id="UP000178448"/>
    </source>
</evidence>
<dbReference type="AlphaFoldDB" id="A0A1F5YX87"/>
<keyword evidence="1" id="KW-0378">Hydrolase</keyword>
<dbReference type="PANTHER" id="PTHR43156">
    <property type="entry name" value="STAGE II SPORULATION PROTEIN E-RELATED"/>
    <property type="match status" value="1"/>
</dbReference>
<gene>
    <name evidence="3" type="ORF">A2Z33_05920</name>
</gene>
<organism evidence="3 4">
    <name type="scientific">Candidatus Gottesmanbacteria bacterium RBG_16_52_11</name>
    <dbReference type="NCBI Taxonomy" id="1798374"/>
    <lineage>
        <taxon>Bacteria</taxon>
        <taxon>Candidatus Gottesmaniibacteriota</taxon>
    </lineage>
</organism>
<dbReference type="GO" id="GO:0016791">
    <property type="term" value="F:phosphatase activity"/>
    <property type="evidence" value="ECO:0007669"/>
    <property type="project" value="TreeGrafter"/>
</dbReference>
<dbReference type="SUPFAM" id="SSF81606">
    <property type="entry name" value="PP2C-like"/>
    <property type="match status" value="1"/>
</dbReference>
<accession>A0A1F5YX87</accession>
<feature type="domain" description="PPM-type phosphatase" evidence="2">
    <location>
        <begin position="19"/>
        <end position="236"/>
    </location>
</feature>
<evidence type="ECO:0000313" key="3">
    <source>
        <dbReference type="EMBL" id="OGG04819.1"/>
    </source>
</evidence>
<name>A0A1F5YX87_9BACT</name>
<proteinExistence type="predicted"/>
<dbReference type="InterPro" id="IPR036457">
    <property type="entry name" value="PPM-type-like_dom_sf"/>
</dbReference>
<evidence type="ECO:0000259" key="2">
    <source>
        <dbReference type="SMART" id="SM00331"/>
    </source>
</evidence>
<sequence length="241" mass="26285">MEFAGRIQTSILPEFTPAIGGYDTGAGLRQSQEVGGDFYFFMPLLSGPGRTAFIIADVMDKGLPAATYALMTVSKLHSILSLYGRATPATTLMELNLELRHLIKEDTFITCHIVELDSNSHRVKYAIMGHPPMIAQDQDGNPLIGILRGSHPLNMVDDPDITFGSLDFPPGATIVLYTDGLTEQHGDFGRPELESLVSENRDLPAQELCDQIMGGMDGSGKYDPRNDDCAVVVLKRRLTDG</sequence>
<evidence type="ECO:0000256" key="1">
    <source>
        <dbReference type="ARBA" id="ARBA00022801"/>
    </source>
</evidence>
<dbReference type="Pfam" id="PF07228">
    <property type="entry name" value="SpoIIE"/>
    <property type="match status" value="1"/>
</dbReference>
<dbReference type="STRING" id="1798374.A2Z33_05920"/>